<sequence length="101" mass="11811">MSQDQIPRKFFHPLPNLKSLLVHLFSFEWNKLFKKKTDVNNKHHTGQDIVDSIDEIEELNLDNEEINEEVEEYLSDTAILHSELLNDAKEDVDDLHNVLNG</sequence>
<proteinExistence type="predicted"/>
<name>A0ABP9U629_9BACT</name>
<accession>A0ABP9U629</accession>
<dbReference type="Proteomes" id="UP001449582">
    <property type="component" value="Unassembled WGS sequence"/>
</dbReference>
<keyword evidence="3" id="KW-1185">Reference proteome</keyword>
<evidence type="ECO:0000256" key="1">
    <source>
        <dbReference type="SAM" id="Coils"/>
    </source>
</evidence>
<dbReference type="RefSeq" id="WP_353289950.1">
    <property type="nucleotide sequence ID" value="NZ_BAABQM010000003.1"/>
</dbReference>
<reference evidence="2" key="1">
    <citation type="submission" date="2024-02" db="EMBL/GenBank/DDBJ databases">
        <title>Draft genome sequence of new strains in genus Ureaplasma.</title>
        <authorList>
            <person name="Nakajima Y."/>
            <person name="Segawa T."/>
        </authorList>
    </citation>
    <scope>NUCLEOTIDE SEQUENCE [LARGE SCALE GENOMIC DNA]</scope>
    <source>
        <strain evidence="2">OM1</strain>
    </source>
</reference>
<feature type="coiled-coil region" evidence="1">
    <location>
        <begin position="49"/>
        <end position="76"/>
    </location>
</feature>
<keyword evidence="1" id="KW-0175">Coiled coil</keyword>
<evidence type="ECO:0000313" key="2">
    <source>
        <dbReference type="EMBL" id="GAA5414790.1"/>
    </source>
</evidence>
<dbReference type="EMBL" id="BAABQM010000003">
    <property type="protein sequence ID" value="GAA5414790.1"/>
    <property type="molecule type" value="Genomic_DNA"/>
</dbReference>
<evidence type="ECO:0000313" key="3">
    <source>
        <dbReference type="Proteomes" id="UP001449582"/>
    </source>
</evidence>
<organism evidence="2 3">
    <name type="scientific">Ureaplasma ceti</name>
    <dbReference type="NCBI Taxonomy" id="3119530"/>
    <lineage>
        <taxon>Bacteria</taxon>
        <taxon>Bacillati</taxon>
        <taxon>Mycoplasmatota</taxon>
        <taxon>Mycoplasmoidales</taxon>
        <taxon>Mycoplasmoidaceae</taxon>
        <taxon>Ureaplasma</taxon>
    </lineage>
</organism>
<protein>
    <submittedName>
        <fullName evidence="2">Uncharacterized protein</fullName>
    </submittedName>
</protein>
<comment type="caution">
    <text evidence="2">The sequence shown here is derived from an EMBL/GenBank/DDBJ whole genome shotgun (WGS) entry which is preliminary data.</text>
</comment>
<gene>
    <name evidence="2" type="ORF">UREOM_5010</name>
</gene>